<evidence type="ECO:0000313" key="2">
    <source>
        <dbReference type="Proteomes" id="UP000224303"/>
    </source>
</evidence>
<dbReference type="EMBL" id="PCGC01000031">
    <property type="protein sequence ID" value="PHL20882.1"/>
    <property type="molecule type" value="Genomic_DNA"/>
</dbReference>
<protein>
    <submittedName>
        <fullName evidence="1">Uncharacterized protein</fullName>
    </submittedName>
</protein>
<accession>A0A242JMM4</accession>
<organism evidence="1 2">
    <name type="scientific">Enterococcus faecium</name>
    <name type="common">Streptococcus faecium</name>
    <dbReference type="NCBI Taxonomy" id="1352"/>
    <lineage>
        <taxon>Bacteria</taxon>
        <taxon>Bacillati</taxon>
        <taxon>Bacillota</taxon>
        <taxon>Bacilli</taxon>
        <taxon>Lactobacillales</taxon>
        <taxon>Enterococcaceae</taxon>
        <taxon>Enterococcus</taxon>
    </lineage>
</organism>
<dbReference type="RefSeq" id="WP_002290308.1">
    <property type="nucleotide sequence ID" value="NZ_CABGIX010000006.1"/>
</dbReference>
<evidence type="ECO:0000313" key="1">
    <source>
        <dbReference type="EMBL" id="PHL20882.1"/>
    </source>
</evidence>
<sequence length="63" mass="7207">MDTQRIVLETEEKEFIETVISFVTEKGWTISNLQNAVSKVEDYMKKNATLTELTIGMPAQIKD</sequence>
<gene>
    <name evidence="1" type="ORF">CQR37_11475</name>
</gene>
<name>A0A242JMM4_ENTFC</name>
<dbReference type="Proteomes" id="UP000224303">
    <property type="component" value="Unassembled WGS sequence"/>
</dbReference>
<proteinExistence type="predicted"/>
<dbReference type="AlphaFoldDB" id="A0A242JMM4"/>
<comment type="caution">
    <text evidence="1">The sequence shown here is derived from an EMBL/GenBank/DDBJ whole genome shotgun (WGS) entry which is preliminary data.</text>
</comment>
<reference evidence="1 2" key="1">
    <citation type="submission" date="2017-10" db="EMBL/GenBank/DDBJ databases">
        <title>Draft genomes of the Enterococcus faecium isolated from human feces before and after Helicobacter pylori eradication therapy.</title>
        <authorList>
            <person name="Prianichniikov N.A."/>
            <person name="Glushchenko O.E."/>
            <person name="Malakhova M.V."/>
        </authorList>
    </citation>
    <scope>NUCLEOTIDE SEQUENCE [LARGE SCALE GENOMIC DNA]</scope>
    <source>
        <strain evidence="1 2">Hp_5-7</strain>
    </source>
</reference>